<dbReference type="InterPro" id="IPR013839">
    <property type="entry name" value="DNAligase_adenylation"/>
</dbReference>
<dbReference type="FunFam" id="1.10.150.20:FF:000006">
    <property type="entry name" value="DNA ligase"/>
    <property type="match status" value="1"/>
</dbReference>
<feature type="active site" description="N6-AMP-lysine intermediate" evidence="15">
    <location>
        <position position="118"/>
    </location>
</feature>
<feature type="binding site" evidence="15">
    <location>
        <position position="410"/>
    </location>
    <ligand>
        <name>Zn(2+)</name>
        <dbReference type="ChEBI" id="CHEBI:29105"/>
    </ligand>
</feature>
<dbReference type="FunFam" id="3.30.470.30:FF:000001">
    <property type="entry name" value="DNA ligase"/>
    <property type="match status" value="1"/>
</dbReference>
<dbReference type="OrthoDB" id="9759736at2"/>
<feature type="binding site" evidence="15">
    <location>
        <begin position="37"/>
        <end position="41"/>
    </location>
    <ligand>
        <name>NAD(+)</name>
        <dbReference type="ChEBI" id="CHEBI:57540"/>
    </ligand>
</feature>
<dbReference type="SMART" id="SM00292">
    <property type="entry name" value="BRCT"/>
    <property type="match status" value="1"/>
</dbReference>
<dbReference type="PROSITE" id="PS01055">
    <property type="entry name" value="DNA_LIGASE_N1"/>
    <property type="match status" value="1"/>
</dbReference>
<evidence type="ECO:0000259" key="17">
    <source>
        <dbReference type="PROSITE" id="PS50172"/>
    </source>
</evidence>
<dbReference type="Gene3D" id="3.30.470.30">
    <property type="entry name" value="DNA ligase/mRNA capping enzyme"/>
    <property type="match status" value="1"/>
</dbReference>
<keyword evidence="8 15" id="KW-0862">Zinc</keyword>
<dbReference type="GO" id="GO:0006260">
    <property type="term" value="P:DNA replication"/>
    <property type="evidence" value="ECO:0007669"/>
    <property type="project" value="UniProtKB-KW"/>
</dbReference>
<evidence type="ECO:0000256" key="6">
    <source>
        <dbReference type="ARBA" id="ARBA00022723"/>
    </source>
</evidence>
<dbReference type="PANTHER" id="PTHR23389">
    <property type="entry name" value="CHROMOSOME TRANSMISSION FIDELITY FACTOR 18"/>
    <property type="match status" value="1"/>
</dbReference>
<dbReference type="Gene3D" id="1.10.287.610">
    <property type="entry name" value="Helix hairpin bin"/>
    <property type="match status" value="1"/>
</dbReference>
<keyword evidence="4 15" id="KW-0436">Ligase</keyword>
<evidence type="ECO:0000313" key="19">
    <source>
        <dbReference type="Proteomes" id="UP000234384"/>
    </source>
</evidence>
<dbReference type="InterPro" id="IPR018239">
    <property type="entry name" value="DNA_ligase_AS"/>
</dbReference>
<evidence type="ECO:0000256" key="5">
    <source>
        <dbReference type="ARBA" id="ARBA00022705"/>
    </source>
</evidence>
<dbReference type="Pfam" id="PF14520">
    <property type="entry name" value="HHH_5"/>
    <property type="match status" value="1"/>
</dbReference>
<evidence type="ECO:0000256" key="10">
    <source>
        <dbReference type="ARBA" id="ARBA00023027"/>
    </source>
</evidence>
<keyword evidence="12 15" id="KW-0464">Manganese</keyword>
<dbReference type="InterPro" id="IPR001357">
    <property type="entry name" value="BRCT_dom"/>
</dbReference>
<dbReference type="PROSITE" id="PS50172">
    <property type="entry name" value="BRCT"/>
    <property type="match status" value="1"/>
</dbReference>
<dbReference type="Pfam" id="PF03119">
    <property type="entry name" value="DNA_ligase_ZBD"/>
    <property type="match status" value="1"/>
</dbReference>
<dbReference type="FunFam" id="1.10.150.20:FF:000007">
    <property type="entry name" value="DNA ligase"/>
    <property type="match status" value="1"/>
</dbReference>
<dbReference type="InterPro" id="IPR004149">
    <property type="entry name" value="Znf_DNAligase_C4"/>
</dbReference>
<dbReference type="Gene3D" id="2.40.50.140">
    <property type="entry name" value="Nucleic acid-binding proteins"/>
    <property type="match status" value="1"/>
</dbReference>
<evidence type="ECO:0000256" key="15">
    <source>
        <dbReference type="HAMAP-Rule" id="MF_01588"/>
    </source>
</evidence>
<feature type="binding site" evidence="15">
    <location>
        <position position="425"/>
    </location>
    <ligand>
        <name>Zn(2+)</name>
        <dbReference type="ChEBI" id="CHEBI:29105"/>
    </ligand>
</feature>
<comment type="cofactor">
    <cofactor evidence="15">
        <name>Mg(2+)</name>
        <dbReference type="ChEBI" id="CHEBI:18420"/>
    </cofactor>
    <cofactor evidence="15">
        <name>Mn(2+)</name>
        <dbReference type="ChEBI" id="CHEBI:29035"/>
    </cofactor>
</comment>
<feature type="domain" description="BRCT" evidence="17">
    <location>
        <begin position="593"/>
        <end position="673"/>
    </location>
</feature>
<dbReference type="InterPro" id="IPR012340">
    <property type="entry name" value="NA-bd_OB-fold"/>
</dbReference>
<dbReference type="CDD" id="cd00114">
    <property type="entry name" value="LIGANc"/>
    <property type="match status" value="1"/>
</dbReference>
<feature type="binding site" evidence="15">
    <location>
        <position position="173"/>
    </location>
    <ligand>
        <name>NAD(+)</name>
        <dbReference type="ChEBI" id="CHEBI:57540"/>
    </ligand>
</feature>
<keyword evidence="9 15" id="KW-0460">Magnesium</keyword>
<dbReference type="InterPro" id="IPR001679">
    <property type="entry name" value="DNA_ligase"/>
</dbReference>
<dbReference type="SUPFAM" id="SSF50249">
    <property type="entry name" value="Nucleic acid-binding proteins"/>
    <property type="match status" value="1"/>
</dbReference>
<dbReference type="InterPro" id="IPR041663">
    <property type="entry name" value="DisA/LigA_HHH"/>
</dbReference>
<keyword evidence="5 15" id="KW-0235">DNA replication</keyword>
<feature type="binding site" evidence="15">
    <location>
        <position position="313"/>
    </location>
    <ligand>
        <name>NAD(+)</name>
        <dbReference type="ChEBI" id="CHEBI:57540"/>
    </ligand>
</feature>
<feature type="binding site" evidence="15">
    <location>
        <position position="430"/>
    </location>
    <ligand>
        <name>Zn(2+)</name>
        <dbReference type="ChEBI" id="CHEBI:29105"/>
    </ligand>
</feature>
<dbReference type="PIRSF" id="PIRSF001604">
    <property type="entry name" value="LigA"/>
    <property type="match status" value="1"/>
</dbReference>
<sequence length="673" mass="74988">MVETHTNDVKQRMHQLTDLLNHYAYQYYVLDQSEITDYEYDQLYHELLKLEAAHPSWIRSDSPTQRVGDQLLDGFSKVSHAEPMYSLSNAFNRADLAAFIERCEALAGRSLTYMCECKIDGLAVALTYQDGKFIRGATRGDGTVGEDITSNLKTIKSLPLRLNESVSGEFRGEAYMPKAVFQQLNETREQQGQAPFANPRNAAAGGLRQVDPRAASERQLNIFMYGVAQAGSDTPTSQAQLFDWLKTIGLRSNPERQLCQTLDEIWHYIEHIDELRHSLPYEIDGVVIKVNDVAVQSELGYTVKSPRWAIAYKFKAEVAETTVREVEWTVGRTGVVTPTAVMDPVPLAGTTVSRASLHNVDLIQALDLRLEDIVTIHKAGDIIPEVLSVDTARRSAESEPLAIPTECPECGEPLTRHADEVALRCDNSLCPAQRLANLSHFTSRGAMNIVGVGEKVIEKLIDADLVETVADFYHLTEEQLLTLPNVREKSAMNYLKAIEASKENSLERLLFGFGIRHVGAKAARMIAEQFEDMDALKEVTATQLETIEGIGQIISESIAHFMQMPESQQLIEELKDAGVNMQYLGPRRSEQDLSESPWAGKTIVLTGSLSQMTRQEAKEWLTLQGAKVTGSVSKNTDYLITGTNPGSKYTKAQSLNIPIIDESQFIQMKQESE</sequence>
<dbReference type="NCBIfam" id="NF005932">
    <property type="entry name" value="PRK07956.1"/>
    <property type="match status" value="1"/>
</dbReference>
<keyword evidence="7 15" id="KW-0227">DNA damage</keyword>
<dbReference type="FunFam" id="2.40.50.140:FF:000012">
    <property type="entry name" value="DNA ligase"/>
    <property type="match status" value="1"/>
</dbReference>
<dbReference type="SUPFAM" id="SSF56091">
    <property type="entry name" value="DNA ligase/mRNA capping enzyme, catalytic domain"/>
    <property type="match status" value="1"/>
</dbReference>
<dbReference type="GO" id="GO:0003911">
    <property type="term" value="F:DNA ligase (NAD+) activity"/>
    <property type="evidence" value="ECO:0007669"/>
    <property type="project" value="UniProtKB-UniRule"/>
</dbReference>
<dbReference type="InterPro" id="IPR013840">
    <property type="entry name" value="DNAligase_N"/>
</dbReference>
<dbReference type="Pfam" id="PF12826">
    <property type="entry name" value="HHH_2"/>
    <property type="match status" value="1"/>
</dbReference>
<dbReference type="HAMAP" id="MF_01588">
    <property type="entry name" value="DNA_ligase_A"/>
    <property type="match status" value="1"/>
</dbReference>
<evidence type="ECO:0000256" key="9">
    <source>
        <dbReference type="ARBA" id="ARBA00022842"/>
    </source>
</evidence>
<dbReference type="InterPro" id="IPR033136">
    <property type="entry name" value="DNA_ligase_CS"/>
</dbReference>
<feature type="binding site" evidence="15">
    <location>
        <position position="407"/>
    </location>
    <ligand>
        <name>Zn(2+)</name>
        <dbReference type="ChEBI" id="CHEBI:29105"/>
    </ligand>
</feature>
<evidence type="ECO:0000256" key="2">
    <source>
        <dbReference type="ARBA" id="ARBA00012722"/>
    </source>
</evidence>
<dbReference type="SUPFAM" id="SSF52113">
    <property type="entry name" value="BRCT domain"/>
    <property type="match status" value="1"/>
</dbReference>
<gene>
    <name evidence="15 18" type="primary">ligA</name>
    <name evidence="18" type="ORF">CYJ57_04330</name>
</gene>
<dbReference type="InterPro" id="IPR036420">
    <property type="entry name" value="BRCT_dom_sf"/>
</dbReference>
<dbReference type="AlphaFoldDB" id="A0A2I1K0D8"/>
<dbReference type="Pfam" id="PF00533">
    <property type="entry name" value="BRCT"/>
    <property type="match status" value="1"/>
</dbReference>
<evidence type="ECO:0000256" key="12">
    <source>
        <dbReference type="ARBA" id="ARBA00023211"/>
    </source>
</evidence>
<feature type="binding site" evidence="15">
    <location>
        <position position="289"/>
    </location>
    <ligand>
        <name>NAD(+)</name>
        <dbReference type="ChEBI" id="CHEBI:57540"/>
    </ligand>
</feature>
<dbReference type="Gene3D" id="3.40.50.10190">
    <property type="entry name" value="BRCT domain"/>
    <property type="match status" value="1"/>
</dbReference>
<proteinExistence type="inferred from homology"/>
<dbReference type="InterPro" id="IPR004150">
    <property type="entry name" value="NAD_DNA_ligase_OB"/>
</dbReference>
<keyword evidence="10 15" id="KW-0520">NAD</keyword>
<evidence type="ECO:0000256" key="14">
    <source>
        <dbReference type="ARBA" id="ARBA00060881"/>
    </source>
</evidence>
<dbReference type="Pfam" id="PF03120">
    <property type="entry name" value="OB_DNA_ligase"/>
    <property type="match status" value="1"/>
</dbReference>
<keyword evidence="6 15" id="KW-0479">Metal-binding</keyword>
<dbReference type="RefSeq" id="WP_101954218.1">
    <property type="nucleotide sequence ID" value="NZ_PKHE01000009.1"/>
</dbReference>
<evidence type="ECO:0000256" key="11">
    <source>
        <dbReference type="ARBA" id="ARBA00023204"/>
    </source>
</evidence>
<dbReference type="CDD" id="cd17748">
    <property type="entry name" value="BRCT_DNA_ligase_like"/>
    <property type="match status" value="1"/>
</dbReference>
<evidence type="ECO:0000256" key="4">
    <source>
        <dbReference type="ARBA" id="ARBA00022598"/>
    </source>
</evidence>
<evidence type="ECO:0000256" key="3">
    <source>
        <dbReference type="ARBA" id="ARBA00013308"/>
    </source>
</evidence>
<evidence type="ECO:0000256" key="13">
    <source>
        <dbReference type="ARBA" id="ARBA00034005"/>
    </source>
</evidence>
<dbReference type="InterPro" id="IPR010994">
    <property type="entry name" value="RuvA_2-like"/>
</dbReference>
<evidence type="ECO:0000256" key="16">
    <source>
        <dbReference type="RuleBase" id="RU000618"/>
    </source>
</evidence>
<evidence type="ECO:0000256" key="7">
    <source>
        <dbReference type="ARBA" id="ARBA00022763"/>
    </source>
</evidence>
<organism evidence="18 19">
    <name type="scientific">Falseniella ignava</name>
    <dbReference type="NCBI Taxonomy" id="137730"/>
    <lineage>
        <taxon>Bacteria</taxon>
        <taxon>Bacillati</taxon>
        <taxon>Bacillota</taxon>
        <taxon>Bacilli</taxon>
        <taxon>Lactobacillales</taxon>
        <taxon>Aerococcaceae</taxon>
        <taxon>Falseniella</taxon>
    </lineage>
</organism>
<feature type="binding site" evidence="15">
    <location>
        <position position="139"/>
    </location>
    <ligand>
        <name>NAD(+)</name>
        <dbReference type="ChEBI" id="CHEBI:57540"/>
    </ligand>
</feature>
<feature type="binding site" evidence="15">
    <location>
        <begin position="86"/>
        <end position="87"/>
    </location>
    <ligand>
        <name>NAD(+)</name>
        <dbReference type="ChEBI" id="CHEBI:57540"/>
    </ligand>
</feature>
<dbReference type="NCBIfam" id="TIGR00575">
    <property type="entry name" value="dnlj"/>
    <property type="match status" value="1"/>
</dbReference>
<protein>
    <recommendedName>
        <fullName evidence="3 15">DNA ligase</fullName>
        <ecNumber evidence="2 15">6.5.1.2</ecNumber>
    </recommendedName>
    <alternativeName>
        <fullName evidence="15">Polydeoxyribonucleotide synthase [NAD(+)]</fullName>
    </alternativeName>
</protein>
<evidence type="ECO:0000256" key="1">
    <source>
        <dbReference type="ARBA" id="ARBA00004067"/>
    </source>
</evidence>
<comment type="catalytic activity">
    <reaction evidence="13 15 16">
        <text>NAD(+) + (deoxyribonucleotide)n-3'-hydroxyl + 5'-phospho-(deoxyribonucleotide)m = (deoxyribonucleotide)n+m + AMP + beta-nicotinamide D-nucleotide.</text>
        <dbReference type="EC" id="6.5.1.2"/>
    </reaction>
</comment>
<dbReference type="PANTHER" id="PTHR23389:SF9">
    <property type="entry name" value="DNA LIGASE"/>
    <property type="match status" value="1"/>
</dbReference>
<dbReference type="Gene3D" id="6.20.10.30">
    <property type="match status" value="1"/>
</dbReference>
<name>A0A2I1K0D8_9LACT</name>
<comment type="caution">
    <text evidence="18">The sequence shown here is derived from an EMBL/GenBank/DDBJ whole genome shotgun (WGS) entry which is preliminary data.</text>
</comment>
<evidence type="ECO:0000313" key="18">
    <source>
        <dbReference type="EMBL" id="PKY89073.1"/>
    </source>
</evidence>
<reference evidence="18 19" key="1">
    <citation type="submission" date="2017-12" db="EMBL/GenBank/DDBJ databases">
        <title>Phylogenetic diversity of female urinary microbiome.</title>
        <authorList>
            <person name="Thomas-White K."/>
            <person name="Wolfe A.J."/>
        </authorList>
    </citation>
    <scope>NUCLEOTIDE SEQUENCE [LARGE SCALE GENOMIC DNA]</scope>
    <source>
        <strain evidence="18 19">UMB0898</strain>
    </source>
</reference>
<dbReference type="GO" id="GO:0006281">
    <property type="term" value="P:DNA repair"/>
    <property type="evidence" value="ECO:0007669"/>
    <property type="project" value="UniProtKB-KW"/>
</dbReference>
<feature type="binding site" evidence="15">
    <location>
        <position position="116"/>
    </location>
    <ligand>
        <name>NAD(+)</name>
        <dbReference type="ChEBI" id="CHEBI:57540"/>
    </ligand>
</feature>
<dbReference type="Gene3D" id="1.10.150.20">
    <property type="entry name" value="5' to 3' exonuclease, C-terminal subdomain"/>
    <property type="match status" value="2"/>
</dbReference>
<comment type="function">
    <text evidence="1 15">DNA ligase that catalyzes the formation of phosphodiester linkages between 5'-phosphoryl and 3'-hydroxyl groups in double-stranded DNA using NAD as a coenzyme and as the energy source for the reaction. It is essential for DNA replication and repair of damaged DNA.</text>
</comment>
<dbReference type="GO" id="GO:0005829">
    <property type="term" value="C:cytosol"/>
    <property type="evidence" value="ECO:0007669"/>
    <property type="project" value="TreeGrafter"/>
</dbReference>
<keyword evidence="11 15" id="KW-0234">DNA repair</keyword>
<evidence type="ECO:0000256" key="8">
    <source>
        <dbReference type="ARBA" id="ARBA00022833"/>
    </source>
</evidence>
<dbReference type="EMBL" id="PKHE01000009">
    <property type="protein sequence ID" value="PKY89073.1"/>
    <property type="molecule type" value="Genomic_DNA"/>
</dbReference>
<comment type="similarity">
    <text evidence="14 15">Belongs to the NAD-dependent DNA ligase family. LigA subfamily.</text>
</comment>
<dbReference type="SUPFAM" id="SSF47781">
    <property type="entry name" value="RuvA domain 2-like"/>
    <property type="match status" value="1"/>
</dbReference>
<accession>A0A2I1K0D8</accession>
<dbReference type="PROSITE" id="PS01056">
    <property type="entry name" value="DNA_LIGASE_N2"/>
    <property type="match status" value="1"/>
</dbReference>
<dbReference type="SMART" id="SM00532">
    <property type="entry name" value="LIGANc"/>
    <property type="match status" value="1"/>
</dbReference>
<dbReference type="Pfam" id="PF01653">
    <property type="entry name" value="DNA_ligase_aden"/>
    <property type="match status" value="1"/>
</dbReference>
<dbReference type="Proteomes" id="UP000234384">
    <property type="component" value="Unassembled WGS sequence"/>
</dbReference>
<dbReference type="GO" id="GO:0046872">
    <property type="term" value="F:metal ion binding"/>
    <property type="evidence" value="ECO:0007669"/>
    <property type="project" value="UniProtKB-KW"/>
</dbReference>
<dbReference type="EC" id="6.5.1.2" evidence="2 15"/>